<sequence length="150" mass="17043">MPNDNPRFAFYCHAIDITEDSHQPYADVSVGYTLDHPDMERRNDCWLRLRVFGNQPLLGPLALIRGSGFDRERLASVYCLGFDLSRPTVDLTDNNNGLDIWLAPKGYLAVDHLDGLLTAFEPTDTRPPRGRLLTPRLSVEWPQDTGWFAL</sequence>
<name>A0ABU3B7H5_9GAMM</name>
<evidence type="ECO:0000313" key="2">
    <source>
        <dbReference type="Proteomes" id="UP001259982"/>
    </source>
</evidence>
<organism evidence="1 2">
    <name type="scientific">Spectribacter acetivorans</name>
    <dbReference type="NCBI Taxonomy" id="3075603"/>
    <lineage>
        <taxon>Bacteria</taxon>
        <taxon>Pseudomonadati</taxon>
        <taxon>Pseudomonadota</taxon>
        <taxon>Gammaproteobacteria</taxon>
        <taxon>Salinisphaerales</taxon>
        <taxon>Salinisphaeraceae</taxon>
        <taxon>Spectribacter</taxon>
    </lineage>
</organism>
<accession>A0ABU3B7H5</accession>
<dbReference type="EMBL" id="JAVRHY010000006">
    <property type="protein sequence ID" value="MDT0618416.1"/>
    <property type="molecule type" value="Genomic_DNA"/>
</dbReference>
<evidence type="ECO:0000313" key="1">
    <source>
        <dbReference type="EMBL" id="MDT0618416.1"/>
    </source>
</evidence>
<gene>
    <name evidence="1" type="ORF">RM531_08000</name>
</gene>
<reference evidence="1 2" key="1">
    <citation type="submission" date="2023-09" db="EMBL/GenBank/DDBJ databases">
        <authorList>
            <person name="Rey-Velasco X."/>
        </authorList>
    </citation>
    <scope>NUCLEOTIDE SEQUENCE [LARGE SCALE GENOMIC DNA]</scope>
    <source>
        <strain evidence="1 2">P385</strain>
    </source>
</reference>
<dbReference type="RefSeq" id="WP_311658515.1">
    <property type="nucleotide sequence ID" value="NZ_JAVRHY010000006.1"/>
</dbReference>
<dbReference type="Proteomes" id="UP001259982">
    <property type="component" value="Unassembled WGS sequence"/>
</dbReference>
<protein>
    <submittedName>
        <fullName evidence="1">Uncharacterized protein</fullName>
    </submittedName>
</protein>
<comment type="caution">
    <text evidence="1">The sequence shown here is derived from an EMBL/GenBank/DDBJ whole genome shotgun (WGS) entry which is preliminary data.</text>
</comment>
<keyword evidence="2" id="KW-1185">Reference proteome</keyword>
<proteinExistence type="predicted"/>